<dbReference type="Pfam" id="PF02737">
    <property type="entry name" value="3HCDH_N"/>
    <property type="match status" value="1"/>
</dbReference>
<dbReference type="Proteomes" id="UP000681526">
    <property type="component" value="Unassembled WGS sequence"/>
</dbReference>
<dbReference type="SUPFAM" id="SSF51735">
    <property type="entry name" value="NAD(P)-binding Rossmann-fold domains"/>
    <property type="match status" value="1"/>
</dbReference>
<dbReference type="SUPFAM" id="SSF48179">
    <property type="entry name" value="6-phosphogluconate dehydrogenase C-terminal domain-like"/>
    <property type="match status" value="1"/>
</dbReference>
<protein>
    <submittedName>
        <fullName evidence="6">3-hydroxyacyl-CoA dehydrogenase involved in xenocoumacin synthesis</fullName>
        <ecNumber evidence="6">1.1.1.157</ecNumber>
    </submittedName>
</protein>
<dbReference type="InterPro" id="IPR013328">
    <property type="entry name" value="6PGD_dom2"/>
</dbReference>
<evidence type="ECO:0000259" key="5">
    <source>
        <dbReference type="Pfam" id="PF02737"/>
    </source>
</evidence>
<accession>A0ABM8V4Q6</accession>
<dbReference type="PANTHER" id="PTHR48075">
    <property type="entry name" value="3-HYDROXYACYL-COA DEHYDROGENASE FAMILY PROTEIN"/>
    <property type="match status" value="1"/>
</dbReference>
<evidence type="ECO:0000313" key="7">
    <source>
        <dbReference type="Proteomes" id="UP000681526"/>
    </source>
</evidence>
<proteinExistence type="inferred from homology"/>
<comment type="similarity">
    <text evidence="2">Belongs to the 3-hydroxyacyl-CoA dehydrogenase family.</text>
</comment>
<comment type="pathway">
    <text evidence="1">Lipid metabolism; butanoate metabolism.</text>
</comment>
<dbReference type="EMBL" id="CAJRAY010000049">
    <property type="protein sequence ID" value="CAG5087367.1"/>
    <property type="molecule type" value="Genomic_DNA"/>
</dbReference>
<dbReference type="PIRSF" id="PIRSF000105">
    <property type="entry name" value="HCDH"/>
    <property type="match status" value="1"/>
</dbReference>
<evidence type="ECO:0000256" key="2">
    <source>
        <dbReference type="ARBA" id="ARBA00009463"/>
    </source>
</evidence>
<dbReference type="InterPro" id="IPR008927">
    <property type="entry name" value="6-PGluconate_DH-like_C_sf"/>
</dbReference>
<evidence type="ECO:0000256" key="3">
    <source>
        <dbReference type="ARBA" id="ARBA00023002"/>
    </source>
</evidence>
<dbReference type="PANTHER" id="PTHR48075:SF5">
    <property type="entry name" value="3-HYDROXYBUTYRYL-COA DEHYDROGENASE"/>
    <property type="match status" value="1"/>
</dbReference>
<dbReference type="InterPro" id="IPR036291">
    <property type="entry name" value="NAD(P)-bd_dom_sf"/>
</dbReference>
<dbReference type="PROSITE" id="PS51257">
    <property type="entry name" value="PROKAR_LIPOPROTEIN"/>
    <property type="match status" value="1"/>
</dbReference>
<evidence type="ECO:0000313" key="6">
    <source>
        <dbReference type="EMBL" id="CAG5087367.1"/>
    </source>
</evidence>
<sequence>MIQRVAIIGAGVMGCATALDVAKHGYSVILKDISSAAAEQAVPNIRREYRTACMLNPEYRKVELSDILDRIQVRLDYDGIGEADLIIENISENAELKMEEYVRLVKHCKHDALFALNTSCISITKLAAGIPDPSRVIGIHLMNPVPLKSMVEVIRGWHTSRETEERVVQFLETLGKKPIVINDLPGFVTNRLSHLFMNEAAFLVQDGVASPEQIDKIIKHGFGHKMGPLETADLIGLDTVVHSLDVLYESYQDPKFRCCPLLRKMVDAGLLGRKSGRGFYQY</sequence>
<dbReference type="EC" id="1.1.1.157" evidence="6"/>
<dbReference type="InterPro" id="IPR022694">
    <property type="entry name" value="3-OHacyl-CoA_DH"/>
</dbReference>
<gene>
    <name evidence="6" type="primary">txxe 2162-xcnB</name>
    <name evidence="6" type="ORF">TXXE_10805</name>
</gene>
<comment type="caution">
    <text evidence="6">The sequence shown here is derived from an EMBL/GenBank/DDBJ whole genome shotgun (WGS) entry which is preliminary data.</text>
</comment>
<dbReference type="RefSeq" id="WP_213484633.1">
    <property type="nucleotide sequence ID" value="NZ_CAJRAY010000049.1"/>
</dbReference>
<dbReference type="Gene3D" id="1.10.1040.10">
    <property type="entry name" value="N-(1-d-carboxylethyl)-l-norvaline Dehydrogenase, domain 2"/>
    <property type="match status" value="1"/>
</dbReference>
<organism evidence="6 7">
    <name type="scientific">Thermobacillus xylanilyticus</name>
    <dbReference type="NCBI Taxonomy" id="76633"/>
    <lineage>
        <taxon>Bacteria</taxon>
        <taxon>Bacillati</taxon>
        <taxon>Bacillota</taxon>
        <taxon>Bacilli</taxon>
        <taxon>Bacillales</taxon>
        <taxon>Paenibacillaceae</taxon>
        <taxon>Thermobacillus</taxon>
    </lineage>
</organism>
<keyword evidence="3 6" id="KW-0560">Oxidoreductase</keyword>
<dbReference type="InterPro" id="IPR006108">
    <property type="entry name" value="3HC_DH_C"/>
</dbReference>
<evidence type="ECO:0000256" key="1">
    <source>
        <dbReference type="ARBA" id="ARBA00005086"/>
    </source>
</evidence>
<dbReference type="InterPro" id="IPR006176">
    <property type="entry name" value="3-OHacyl-CoA_DH_NAD-bd"/>
</dbReference>
<feature type="domain" description="3-hydroxyacyl-CoA dehydrogenase C-terminal" evidence="4">
    <location>
        <begin position="186"/>
        <end position="282"/>
    </location>
</feature>
<dbReference type="Gene3D" id="3.40.50.720">
    <property type="entry name" value="NAD(P)-binding Rossmann-like Domain"/>
    <property type="match status" value="1"/>
</dbReference>
<keyword evidence="7" id="KW-1185">Reference proteome</keyword>
<dbReference type="Pfam" id="PF00725">
    <property type="entry name" value="3HCDH"/>
    <property type="match status" value="1"/>
</dbReference>
<feature type="domain" description="3-hydroxyacyl-CoA dehydrogenase NAD binding" evidence="5">
    <location>
        <begin position="5"/>
        <end position="183"/>
    </location>
</feature>
<reference evidence="6 7" key="1">
    <citation type="submission" date="2021-04" db="EMBL/GenBank/DDBJ databases">
        <authorList>
            <person name="Rakotoarivonina H."/>
        </authorList>
    </citation>
    <scope>NUCLEOTIDE SEQUENCE [LARGE SCALE GENOMIC DNA]</scope>
    <source>
        <strain evidence="6 7">XE</strain>
    </source>
</reference>
<dbReference type="GO" id="GO:0008691">
    <property type="term" value="F:3-hydroxybutyryl-CoA dehydrogenase activity"/>
    <property type="evidence" value="ECO:0007669"/>
    <property type="project" value="UniProtKB-EC"/>
</dbReference>
<evidence type="ECO:0000259" key="4">
    <source>
        <dbReference type="Pfam" id="PF00725"/>
    </source>
</evidence>
<name>A0ABM8V4Q6_THEXY</name>